<proteinExistence type="predicted"/>
<dbReference type="InterPro" id="IPR027051">
    <property type="entry name" value="XdhC_Rossmann_dom"/>
</dbReference>
<evidence type="ECO:0000259" key="1">
    <source>
        <dbReference type="Pfam" id="PF02625"/>
    </source>
</evidence>
<feature type="domain" description="XdhC Rossmann" evidence="2">
    <location>
        <begin position="217"/>
        <end position="312"/>
    </location>
</feature>
<dbReference type="PANTHER" id="PTHR30388">
    <property type="entry name" value="ALDEHYDE OXIDOREDUCTASE MOLYBDENUM COFACTOR ASSEMBLY PROTEIN"/>
    <property type="match status" value="1"/>
</dbReference>
<name>A0ABU8PKG3_9HYPH</name>
<reference evidence="3 4" key="1">
    <citation type="submission" date="2023-12" db="EMBL/GenBank/DDBJ databases">
        <title>Gut-associated functions are favored during microbiome assembly across C. elegans life.</title>
        <authorList>
            <person name="Zimmermann J."/>
        </authorList>
    </citation>
    <scope>NUCLEOTIDE SEQUENCE [LARGE SCALE GENOMIC DNA]</scope>
    <source>
        <strain evidence="3 4">MYb71</strain>
    </source>
</reference>
<dbReference type="InterPro" id="IPR052698">
    <property type="entry name" value="MoCofactor_Util/Proc"/>
</dbReference>
<feature type="domain" description="XdhC- CoxI" evidence="1">
    <location>
        <begin position="49"/>
        <end position="114"/>
    </location>
</feature>
<evidence type="ECO:0000259" key="2">
    <source>
        <dbReference type="Pfam" id="PF13478"/>
    </source>
</evidence>
<dbReference type="Pfam" id="PF13478">
    <property type="entry name" value="XdhC_C"/>
    <property type="match status" value="1"/>
</dbReference>
<accession>A0ABU8PKG3</accession>
<dbReference type="Pfam" id="PF02625">
    <property type="entry name" value="XdhC_CoxI"/>
    <property type="match status" value="1"/>
</dbReference>
<sequence>MLEYIYQVFPHNPFLGDKGLHMTQLMPDVRLSHTTDQPLEILRFADSELKAGRRCALVTLIEIEGGASRALGAHMAVSENGCYCGYISGGCVEATVARDAVIAIAKGQSSLLRLGSGSPFFDIVLPCGGGITLAIHVISQPDEIAELVLCIEQRKEMTLELRLATNDLVVSESKGMSGWNGEGFVVGYMPPPQILLHGQGIEPETFVELAKAAGVAVARSELPVHAYIDSYTAVVLLQHDLEKDMPLLQMALATDAFYIGCLGSRKTHQRRGQRLAEIGFLPSQIGRIQAPIGMWGPTRDARSLAISVLAEIVARYNKL</sequence>
<dbReference type="PANTHER" id="PTHR30388:SF4">
    <property type="entry name" value="MOLYBDENUM COFACTOR INSERTION CHAPERONE PAOD"/>
    <property type="match status" value="1"/>
</dbReference>
<comment type="caution">
    <text evidence="3">The sequence shown here is derived from an EMBL/GenBank/DDBJ whole genome shotgun (WGS) entry which is preliminary data.</text>
</comment>
<evidence type="ECO:0000313" key="4">
    <source>
        <dbReference type="Proteomes" id="UP001375812"/>
    </source>
</evidence>
<gene>
    <name evidence="3" type="ORF">WH297_23830</name>
</gene>
<dbReference type="Proteomes" id="UP001375812">
    <property type="component" value="Unassembled WGS sequence"/>
</dbReference>
<evidence type="ECO:0000313" key="3">
    <source>
        <dbReference type="EMBL" id="MEJ5022748.1"/>
    </source>
</evidence>
<keyword evidence="4" id="KW-1185">Reference proteome</keyword>
<dbReference type="Gene3D" id="3.40.50.720">
    <property type="entry name" value="NAD(P)-binding Rossmann-like Domain"/>
    <property type="match status" value="1"/>
</dbReference>
<dbReference type="InterPro" id="IPR003777">
    <property type="entry name" value="XdhC_CoxI"/>
</dbReference>
<organism evidence="3 4">
    <name type="scientific">Ochrobactrum vermis</name>
    <dbReference type="NCBI Taxonomy" id="1827297"/>
    <lineage>
        <taxon>Bacteria</taxon>
        <taxon>Pseudomonadati</taxon>
        <taxon>Pseudomonadota</taxon>
        <taxon>Alphaproteobacteria</taxon>
        <taxon>Hyphomicrobiales</taxon>
        <taxon>Brucellaceae</taxon>
        <taxon>Brucella/Ochrobactrum group</taxon>
        <taxon>Ochrobactrum</taxon>
    </lineage>
</organism>
<dbReference type="EMBL" id="JBBGZH010000002">
    <property type="protein sequence ID" value="MEJ5022748.1"/>
    <property type="molecule type" value="Genomic_DNA"/>
</dbReference>
<protein>
    <submittedName>
        <fullName evidence="3">XdhC family protein</fullName>
    </submittedName>
</protein>
<dbReference type="RefSeq" id="WP_105545047.1">
    <property type="nucleotide sequence ID" value="NZ_JBBGZH010000002.1"/>
</dbReference>